<dbReference type="Pfam" id="PF15409">
    <property type="entry name" value="PH_8"/>
    <property type="match status" value="1"/>
</dbReference>
<dbReference type="GO" id="GO:0120015">
    <property type="term" value="F:sterol transfer activity"/>
    <property type="evidence" value="ECO:0007669"/>
    <property type="project" value="UniProtKB-ARBA"/>
</dbReference>
<keyword evidence="8" id="KW-1003">Cell membrane</keyword>
<keyword evidence="15" id="KW-0446">Lipid-binding</keyword>
<evidence type="ECO:0000256" key="15">
    <source>
        <dbReference type="ARBA" id="ARBA00023121"/>
    </source>
</evidence>
<dbReference type="GO" id="GO:0031965">
    <property type="term" value="C:nuclear membrane"/>
    <property type="evidence" value="ECO:0007669"/>
    <property type="project" value="TreeGrafter"/>
</dbReference>
<sequence>MGSEERSSAMSQKISSLSRSNSSSSSKHDSRQDSWEIVEGLRGGFGNVLEPQKQEGFMLKRRKWPMKGWHKRYFFLDKGILKYGKCCADIEKGKLHGCIDVGLSVMAIKKKAKCIDLDAEENIYHLKIKSQELFDEWVSKLRHHRLYRQNEIAMYPNEKSFYYPHYPSPNSPTLAKSAPMRKCMSIQRQSTVHAVGAFPLSCNSQAKVTAWLQSSDDMDKCSKDLSVCDAYLLELHHLLQCMEILHRTYSAPSIQALQVPSCMSSGSIRLHASNPNLSTAALGNDKADTESLDSAFDVAKLQEDFCRIATNLHATMKTALSSLTSESERLKQCLDHETCPPTSPQVVGLKNSLSTALAQNSELRERLSKIHVESHIVEPTLINLTAPVQKQESVDESHPLVHQVSNESRASIAESLSEFFDAQEVLLSASSSENEASEDDSYISDVSDNISMDNFSNGTERERPNSGPVEEGTALCQRRSRLPSPSPNNSTISLWNILRNNIGKDLSKVAMPVQLNEPLNTLQRLCEELEYSELLDRAANTRDPFERMVYVATFVVSGYASSYYRTGGKPFNPVLGETYECDRPDKGFRFVAEQVSHHPPISACHAESKDFVFWQDVRCKNKFWGKSMEIVPVGTTHVTLPEFGDHYEWNKVTSCIHNILSGQRWIEHYGEISIRNSSSDVCQCKVTFVKAKYWNSSVNEVEGTVTDQKGKVVHRLFGKWHEAVFCGDPPSATCIWRANAMPVDHEQYYGFTKFAVELNELDPSLKLLLPPTDTRLRVDQSFNTSSTLFITARNFFGLLRKSKDDTWLTGHISSREMFATATRNFVEEVDAGGLLIPVSSLNDTIALLTVVVKRRRFWCWQKPKYIPTDFDLNDILTGDSPLQPVAIESDFIKYNGMYGDNIQGAMDANFVRSGVSMQAKDSSKLQSSFGSLKKEEANVQKLLQESKNRVLDMSHCLIHQTKEKHRRILGIVKERIVTAMPCSVIEEVQQGGQCGAGLSLLGIRGSKVSLKENGSLSKDSNVTMEIPTHTTIAYALIELEIKLDGCYELCLTSDTNGGFEVDSSAKKGLLCVSGAPPHASENSRLRQDLEQLDDHFQLLSSLPDTTRSSLFQQFTKVMQDQAAVTALQDALDQICLENSPDLGDNTTTESQKQNIQEILDLVEQCGQVGSAQTGQSVLTALHLISSALDEMTSDRLAVFAMCCSHEVLQTMELLVQCVSGKGELLLSSADLTALTRVVFERTAHLFASSNVSLKRDGDTLRTEINQAPGNLPLVLCIAVRGLASLTVCV</sequence>
<evidence type="ECO:0000256" key="4">
    <source>
        <dbReference type="ARBA" id="ARBA00008842"/>
    </source>
</evidence>
<dbReference type="EMBL" id="VEVO01000002">
    <property type="protein sequence ID" value="KAF0045327.1"/>
    <property type="molecule type" value="Genomic_DNA"/>
</dbReference>
<dbReference type="InterPro" id="IPR011993">
    <property type="entry name" value="PH-like_dom_sf"/>
</dbReference>
<dbReference type="GO" id="GO:0005886">
    <property type="term" value="C:plasma membrane"/>
    <property type="evidence" value="ECO:0007669"/>
    <property type="project" value="UniProtKB-SubCell"/>
</dbReference>
<dbReference type="GO" id="GO:0015485">
    <property type="term" value="F:cholesterol binding"/>
    <property type="evidence" value="ECO:0007669"/>
    <property type="project" value="TreeGrafter"/>
</dbReference>
<feature type="compositionally biased region" description="Low complexity" evidence="21">
    <location>
        <begin position="11"/>
        <end position="25"/>
    </location>
</feature>
<dbReference type="InterPro" id="IPR001849">
    <property type="entry name" value="PH_domain"/>
</dbReference>
<dbReference type="PANTHER" id="PTHR10972:SF15">
    <property type="entry name" value="OXYSTEROL-BINDING PROTEIN-RELATED PROTEIN 3"/>
    <property type="match status" value="1"/>
</dbReference>
<evidence type="ECO:0000259" key="22">
    <source>
        <dbReference type="PROSITE" id="PS50003"/>
    </source>
</evidence>
<evidence type="ECO:0000256" key="8">
    <source>
        <dbReference type="ARBA" id="ARBA00022475"/>
    </source>
</evidence>
<keyword evidence="13" id="KW-0256">Endoplasmic reticulum</keyword>
<keyword evidence="12" id="KW-0812">Transmembrane</keyword>
<feature type="region of interest" description="Disordered" evidence="21">
    <location>
        <begin position="1"/>
        <end position="33"/>
    </location>
</feature>
<dbReference type="Pfam" id="PF04598">
    <property type="entry name" value="Gasdermin"/>
    <property type="match status" value="1"/>
</dbReference>
<keyword evidence="18" id="KW-0449">Lipoprotein</keyword>
<dbReference type="Gene3D" id="2.30.29.30">
    <property type="entry name" value="Pleckstrin-homology domain (PH domain)/Phosphotyrosine-binding domain (PTB)"/>
    <property type="match status" value="1"/>
</dbReference>
<dbReference type="GO" id="GO:0012501">
    <property type="term" value="P:programmed cell death"/>
    <property type="evidence" value="ECO:0007669"/>
    <property type="project" value="UniProtKB-KW"/>
</dbReference>
<protein>
    <recommendedName>
        <fullName evidence="20">Oxysterol-binding protein</fullName>
    </recommendedName>
</protein>
<dbReference type="Proteomes" id="UP000438429">
    <property type="component" value="Unassembled WGS sequence"/>
</dbReference>
<dbReference type="CDD" id="cd13287">
    <property type="entry name" value="PH_ORP3_ORP6_ORP7"/>
    <property type="match status" value="1"/>
</dbReference>
<keyword evidence="7" id="KW-1134">Transmembrane beta strand</keyword>
<keyword evidence="14 20" id="KW-0445">Lipid transport</keyword>
<dbReference type="SUPFAM" id="SSF144000">
    <property type="entry name" value="Oxysterol-binding protein-like"/>
    <property type="match status" value="1"/>
</dbReference>
<dbReference type="PROSITE" id="PS01013">
    <property type="entry name" value="OSBP"/>
    <property type="match status" value="1"/>
</dbReference>
<evidence type="ECO:0000256" key="9">
    <source>
        <dbReference type="ARBA" id="ARBA00022490"/>
    </source>
</evidence>
<reference evidence="23 24" key="1">
    <citation type="submission" date="2019-06" db="EMBL/GenBank/DDBJ databases">
        <title>Draft genomes of female and male turbot (Scophthalmus maximus).</title>
        <authorList>
            <person name="Xu H."/>
            <person name="Xu X.-W."/>
            <person name="Shao C."/>
            <person name="Chen S."/>
        </authorList>
    </citation>
    <scope>NUCLEOTIDE SEQUENCE [LARGE SCALE GENOMIC DNA]</scope>
    <source>
        <strain evidence="23">Ysfricsl-2016a</strain>
        <tissue evidence="23">Blood</tissue>
    </source>
</reference>
<dbReference type="GO" id="GO:0006699">
    <property type="term" value="P:bile acid biosynthetic process"/>
    <property type="evidence" value="ECO:0007669"/>
    <property type="project" value="UniProtKB-ARBA"/>
</dbReference>
<dbReference type="Pfam" id="PF17708">
    <property type="entry name" value="Gasdermin_C"/>
    <property type="match status" value="1"/>
</dbReference>
<dbReference type="GO" id="GO:0005829">
    <property type="term" value="C:cytosol"/>
    <property type="evidence" value="ECO:0007669"/>
    <property type="project" value="UniProtKB-SubCell"/>
</dbReference>
<keyword evidence="6 20" id="KW-0813">Transport</keyword>
<gene>
    <name evidence="23" type="ORF">F2P81_001856</name>
</gene>
<evidence type="ECO:0000256" key="5">
    <source>
        <dbReference type="ARBA" id="ARBA00009279"/>
    </source>
</evidence>
<evidence type="ECO:0000256" key="17">
    <source>
        <dbReference type="ARBA" id="ARBA00023139"/>
    </source>
</evidence>
<dbReference type="InterPro" id="IPR018494">
    <property type="entry name" value="Oxysterol-bd_CS"/>
</dbReference>
<feature type="region of interest" description="Disordered" evidence="21">
    <location>
        <begin position="429"/>
        <end position="487"/>
    </location>
</feature>
<evidence type="ECO:0000256" key="10">
    <source>
        <dbReference type="ARBA" id="ARBA00022553"/>
    </source>
</evidence>
<dbReference type="Pfam" id="PF01237">
    <property type="entry name" value="Oxysterol_BP"/>
    <property type="match status" value="1"/>
</dbReference>
<feature type="domain" description="PH" evidence="22">
    <location>
        <begin position="51"/>
        <end position="146"/>
    </location>
</feature>
<keyword evidence="10" id="KW-0597">Phosphoprotein</keyword>
<organism evidence="23 24">
    <name type="scientific">Scophthalmus maximus</name>
    <name type="common">Turbot</name>
    <name type="synonym">Psetta maxima</name>
    <dbReference type="NCBI Taxonomy" id="52904"/>
    <lineage>
        <taxon>Eukaryota</taxon>
        <taxon>Metazoa</taxon>
        <taxon>Chordata</taxon>
        <taxon>Craniata</taxon>
        <taxon>Vertebrata</taxon>
        <taxon>Euteleostomi</taxon>
        <taxon>Actinopterygii</taxon>
        <taxon>Neopterygii</taxon>
        <taxon>Teleostei</taxon>
        <taxon>Neoteleostei</taxon>
        <taxon>Acanthomorphata</taxon>
        <taxon>Carangaria</taxon>
        <taxon>Pleuronectiformes</taxon>
        <taxon>Pleuronectoidei</taxon>
        <taxon>Scophthalmidae</taxon>
        <taxon>Scophthalmus</taxon>
    </lineage>
</organism>
<feature type="compositionally biased region" description="Polar residues" evidence="21">
    <location>
        <begin position="444"/>
        <end position="458"/>
    </location>
</feature>
<accession>A0A6A4TFC9</accession>
<proteinExistence type="inferred from homology"/>
<evidence type="ECO:0000256" key="6">
    <source>
        <dbReference type="ARBA" id="ARBA00022448"/>
    </source>
</evidence>
<keyword evidence="16" id="KW-0472">Membrane</keyword>
<evidence type="ECO:0000256" key="20">
    <source>
        <dbReference type="RuleBase" id="RU003845"/>
    </source>
</evidence>
<dbReference type="PANTHER" id="PTHR10972">
    <property type="entry name" value="OXYSTEROL-BINDING PROTEIN-RELATED"/>
    <property type="match status" value="1"/>
</dbReference>
<evidence type="ECO:0000256" key="14">
    <source>
        <dbReference type="ARBA" id="ARBA00023055"/>
    </source>
</evidence>
<evidence type="ECO:0000256" key="2">
    <source>
        <dbReference type="ARBA" id="ARBA00004586"/>
    </source>
</evidence>
<dbReference type="SMART" id="SM00233">
    <property type="entry name" value="PH"/>
    <property type="match status" value="1"/>
</dbReference>
<evidence type="ECO:0000313" key="23">
    <source>
        <dbReference type="EMBL" id="KAF0045327.1"/>
    </source>
</evidence>
<evidence type="ECO:0000256" key="3">
    <source>
        <dbReference type="ARBA" id="ARBA00004651"/>
    </source>
</evidence>
<dbReference type="PROSITE" id="PS50003">
    <property type="entry name" value="PH_DOMAIN"/>
    <property type="match status" value="1"/>
</dbReference>
<evidence type="ECO:0000256" key="13">
    <source>
        <dbReference type="ARBA" id="ARBA00022824"/>
    </source>
</evidence>
<keyword evidence="11" id="KW-1210">Necrosis</keyword>
<dbReference type="FunFam" id="2.30.29.30:FF:000011">
    <property type="entry name" value="Oxysterol-binding protein"/>
    <property type="match status" value="1"/>
</dbReference>
<keyword evidence="17" id="KW-0564">Palmitate</keyword>
<dbReference type="InterPro" id="IPR000648">
    <property type="entry name" value="Oxysterol-bd"/>
</dbReference>
<dbReference type="FunFam" id="2.40.160.120:FF:000001">
    <property type="entry name" value="Oxysterol-binding protein"/>
    <property type="match status" value="1"/>
</dbReference>
<evidence type="ECO:0000256" key="11">
    <source>
        <dbReference type="ARBA" id="ARBA00022590"/>
    </source>
</evidence>
<dbReference type="SUPFAM" id="SSF50729">
    <property type="entry name" value="PH domain-like"/>
    <property type="match status" value="1"/>
</dbReference>
<dbReference type="InterPro" id="IPR041680">
    <property type="entry name" value="PH_8"/>
</dbReference>
<dbReference type="InterPro" id="IPR037239">
    <property type="entry name" value="OSBP_sf"/>
</dbReference>
<comment type="similarity">
    <text evidence="5">Belongs to the gasdermin family.</text>
</comment>
<dbReference type="Gene3D" id="2.40.160.120">
    <property type="match status" value="1"/>
</dbReference>
<evidence type="ECO:0000256" key="7">
    <source>
        <dbReference type="ARBA" id="ARBA00022452"/>
    </source>
</evidence>
<comment type="caution">
    <text evidence="23">The sequence shown here is derived from an EMBL/GenBank/DDBJ whole genome shotgun (WGS) entry which is preliminary data.</text>
</comment>
<comment type="similarity">
    <text evidence="4 19">Belongs to the OSBP family.</text>
</comment>
<dbReference type="GO" id="GO:0097038">
    <property type="term" value="C:perinuclear endoplasmic reticulum"/>
    <property type="evidence" value="ECO:0007669"/>
    <property type="project" value="TreeGrafter"/>
</dbReference>
<evidence type="ECO:0000256" key="1">
    <source>
        <dbReference type="ARBA" id="ARBA00004514"/>
    </source>
</evidence>
<evidence type="ECO:0000256" key="16">
    <source>
        <dbReference type="ARBA" id="ARBA00023136"/>
    </source>
</evidence>
<evidence type="ECO:0000256" key="12">
    <source>
        <dbReference type="ARBA" id="ARBA00022692"/>
    </source>
</evidence>
<dbReference type="GO" id="GO:0005789">
    <property type="term" value="C:endoplasmic reticulum membrane"/>
    <property type="evidence" value="ECO:0007669"/>
    <property type="project" value="UniProtKB-SubCell"/>
</dbReference>
<evidence type="ECO:0000256" key="19">
    <source>
        <dbReference type="RuleBase" id="RU003844"/>
    </source>
</evidence>
<name>A0A6A4TFC9_SCOMX</name>
<evidence type="ECO:0000256" key="18">
    <source>
        <dbReference type="ARBA" id="ARBA00023288"/>
    </source>
</evidence>
<comment type="subcellular location">
    <subcellularLocation>
        <location evidence="3">Cell membrane</location>
        <topology evidence="3">Multi-pass membrane protein</topology>
    </subcellularLocation>
    <subcellularLocation>
        <location evidence="1">Cytoplasm</location>
        <location evidence="1">Cytosol</location>
    </subcellularLocation>
    <subcellularLocation>
        <location evidence="2">Endoplasmic reticulum membrane</location>
    </subcellularLocation>
</comment>
<evidence type="ECO:0000256" key="21">
    <source>
        <dbReference type="SAM" id="MobiDB-lite"/>
    </source>
</evidence>
<dbReference type="InterPro" id="IPR041263">
    <property type="entry name" value="Gasdermin_PUB"/>
</dbReference>
<keyword evidence="9" id="KW-0963">Cytoplasm</keyword>
<evidence type="ECO:0000313" key="24">
    <source>
        <dbReference type="Proteomes" id="UP000438429"/>
    </source>
</evidence>
<dbReference type="InterPro" id="IPR040460">
    <property type="entry name" value="Gasdermin_pore"/>
</dbReference>